<proteinExistence type="predicted"/>
<name>A0A484NRP6_9ASTE</name>
<reference evidence="1 2" key="1">
    <citation type="submission" date="2018-04" db="EMBL/GenBank/DDBJ databases">
        <authorList>
            <person name="Vogel A."/>
        </authorList>
    </citation>
    <scope>NUCLEOTIDE SEQUENCE [LARGE SCALE GENOMIC DNA]</scope>
</reference>
<accession>A0A484NRP6</accession>
<dbReference type="PANTHER" id="PTHR36045:SF2">
    <property type="entry name" value="OS04G0558500 PROTEIN"/>
    <property type="match status" value="1"/>
</dbReference>
<evidence type="ECO:0000313" key="2">
    <source>
        <dbReference type="Proteomes" id="UP000595140"/>
    </source>
</evidence>
<dbReference type="Proteomes" id="UP000595140">
    <property type="component" value="Unassembled WGS sequence"/>
</dbReference>
<dbReference type="EMBL" id="OOIL02006896">
    <property type="protein sequence ID" value="VFR03673.1"/>
    <property type="molecule type" value="Genomic_DNA"/>
</dbReference>
<sequence>MSRPLFLRILADVEREVPWFNQRFDARGRRGFSSVQKCTAALRQLAYGTASDISGALLCLFFSANPRGAGRRAAATMSRVGTPGSPNDELEEEVNQMAEKLADYRAAVLDKLKTNLPSILASTSLVVEKNVDVGSQFQPGPSHPPDLAAVESEAVGSLRKQEQDEAEKLQLLKEKFLSNANAVSSVSRKMKEITECMEKIDKLEPQNGVFHRAFKRKRE</sequence>
<gene>
    <name evidence="1" type="ORF">CCAM_LOCUS45448</name>
</gene>
<organism evidence="1 2">
    <name type="scientific">Cuscuta campestris</name>
    <dbReference type="NCBI Taxonomy" id="132261"/>
    <lineage>
        <taxon>Eukaryota</taxon>
        <taxon>Viridiplantae</taxon>
        <taxon>Streptophyta</taxon>
        <taxon>Embryophyta</taxon>
        <taxon>Tracheophyta</taxon>
        <taxon>Spermatophyta</taxon>
        <taxon>Magnoliopsida</taxon>
        <taxon>eudicotyledons</taxon>
        <taxon>Gunneridae</taxon>
        <taxon>Pentapetalae</taxon>
        <taxon>asterids</taxon>
        <taxon>lamiids</taxon>
        <taxon>Solanales</taxon>
        <taxon>Convolvulaceae</taxon>
        <taxon>Cuscuteae</taxon>
        <taxon>Cuscuta</taxon>
        <taxon>Cuscuta subgen. Grammica</taxon>
        <taxon>Cuscuta sect. Cleistogrammica</taxon>
    </lineage>
</organism>
<dbReference type="AlphaFoldDB" id="A0A484NRP6"/>
<dbReference type="PANTHER" id="PTHR36045">
    <property type="entry name" value="OS04G0558500 PROTEIN"/>
    <property type="match status" value="1"/>
</dbReference>
<dbReference type="OrthoDB" id="781564at2759"/>
<evidence type="ECO:0000313" key="1">
    <source>
        <dbReference type="EMBL" id="VFR03673.1"/>
    </source>
</evidence>
<protein>
    <submittedName>
        <fullName evidence="1">Uncharacterized protein</fullName>
    </submittedName>
</protein>
<keyword evidence="2" id="KW-1185">Reference proteome</keyword>